<feature type="transmembrane region" description="Helical" evidence="2">
    <location>
        <begin position="421"/>
        <end position="439"/>
    </location>
</feature>
<dbReference type="EMBL" id="BOQL01000018">
    <property type="protein sequence ID" value="GIM65729.1"/>
    <property type="molecule type" value="Genomic_DNA"/>
</dbReference>
<evidence type="ECO:0000313" key="3">
    <source>
        <dbReference type="EMBL" id="GIM65729.1"/>
    </source>
</evidence>
<feature type="transmembrane region" description="Helical" evidence="2">
    <location>
        <begin position="213"/>
        <end position="235"/>
    </location>
</feature>
<feature type="transmembrane region" description="Helical" evidence="2">
    <location>
        <begin position="480"/>
        <end position="504"/>
    </location>
</feature>
<feature type="transmembrane region" description="Helical" evidence="2">
    <location>
        <begin position="543"/>
        <end position="561"/>
    </location>
</feature>
<keyword evidence="4" id="KW-1185">Reference proteome</keyword>
<feature type="transmembrane region" description="Helical" evidence="2">
    <location>
        <begin position="363"/>
        <end position="384"/>
    </location>
</feature>
<evidence type="ECO:0000256" key="1">
    <source>
        <dbReference type="SAM" id="MobiDB-lite"/>
    </source>
</evidence>
<feature type="transmembrane region" description="Helical" evidence="2">
    <location>
        <begin position="451"/>
        <end position="468"/>
    </location>
</feature>
<feature type="compositionally biased region" description="Pro residues" evidence="1">
    <location>
        <begin position="645"/>
        <end position="656"/>
    </location>
</feature>
<feature type="transmembrane region" description="Helical" evidence="2">
    <location>
        <begin position="573"/>
        <end position="600"/>
    </location>
</feature>
<reference evidence="3" key="1">
    <citation type="submission" date="2021-03" db="EMBL/GenBank/DDBJ databases">
        <title>Whole genome shotgun sequence of Actinoplanes auranticolor NBRC 12245.</title>
        <authorList>
            <person name="Komaki H."/>
            <person name="Tamura T."/>
        </authorList>
    </citation>
    <scope>NUCLEOTIDE SEQUENCE</scope>
    <source>
        <strain evidence="3">NBRC 12245</strain>
    </source>
</reference>
<organism evidence="3 4">
    <name type="scientific">Actinoplanes auranticolor</name>
    <dbReference type="NCBI Taxonomy" id="47988"/>
    <lineage>
        <taxon>Bacteria</taxon>
        <taxon>Bacillati</taxon>
        <taxon>Actinomycetota</taxon>
        <taxon>Actinomycetes</taxon>
        <taxon>Micromonosporales</taxon>
        <taxon>Micromonosporaceae</taxon>
        <taxon>Actinoplanes</taxon>
    </lineage>
</organism>
<feature type="transmembrane region" description="Helical" evidence="2">
    <location>
        <begin position="275"/>
        <end position="296"/>
    </location>
</feature>
<keyword evidence="2" id="KW-0812">Transmembrane</keyword>
<keyword evidence="2" id="KW-0472">Membrane</keyword>
<proteinExistence type="predicted"/>
<evidence type="ECO:0000313" key="4">
    <source>
        <dbReference type="Proteomes" id="UP000681340"/>
    </source>
</evidence>
<feature type="region of interest" description="Disordered" evidence="1">
    <location>
        <begin position="643"/>
        <end position="670"/>
    </location>
</feature>
<sequence length="670" mass="68535">MDRFARWCLARAARRWPAALRAEMHAEWLAELAALEAGRATARERLRYAFSLVAAPPIRDASGAPRGWGESLAPGAPALALLIAALITLSVSEYSGSLAFRLLEQAGVEPVSAASEWLTSVVAAVITLAWCLPAGRWLGRRRPYSRSGRFGDAGPAVLAPVTFAPVILLGAVPDGDLPYASGVLAGLLIWATGIGAIGAAAVRAAGRIRAAALMLIGVPLVCALAAVASAVPFALGSRDWPATMLASVTMGGAPPEFQELVDGVTGRTFYYQGPWALPLACFAAFTLAYGFGALRPRRDGIAAPAREPVAPAVSKPMPVAVVVAGAGALAVAVIGWAYTLTILTPGMQDVSRSAPMPGGDGELAMWTAELRVTAILLAVLATLVATADRRFGLTATLLVGAGLTLANAVLHRMDVTGVGGLRLALLAGVVPVVAGWLVCGRTVPGTARRRVTVGVLLAAGVLPLIMLQGTPGVNHPYLPIGLKVTTIGLAVTGILLAVVPALALSRRPVPTWAALLLLGSPVAVTVGAGLIPPPMSDDDTGAALYAAFAALPLAVVCLALLRRHRTRNRGRTAAVWTALAVAAVPGTVPAVVVGGLLLAFVPNLVFDIDGSGYSFDGLSYVPGTATLLLPLAALAAIRIDGAPGPAQPRDPAPGPVPRAESARTPVAGRH</sequence>
<gene>
    <name evidence="3" type="ORF">Aau02nite_19270</name>
</gene>
<dbReference type="AlphaFoldDB" id="A0A919VJS8"/>
<feature type="transmembrane region" description="Helical" evidence="2">
    <location>
        <begin position="111"/>
        <end position="132"/>
    </location>
</feature>
<feature type="transmembrane region" description="Helical" evidence="2">
    <location>
        <begin position="317"/>
        <end position="343"/>
    </location>
</feature>
<feature type="transmembrane region" description="Helical" evidence="2">
    <location>
        <begin position="620"/>
        <end position="639"/>
    </location>
</feature>
<evidence type="ECO:0000256" key="2">
    <source>
        <dbReference type="SAM" id="Phobius"/>
    </source>
</evidence>
<feature type="transmembrane region" description="Helical" evidence="2">
    <location>
        <begin position="391"/>
        <end position="409"/>
    </location>
</feature>
<feature type="transmembrane region" description="Helical" evidence="2">
    <location>
        <begin position="72"/>
        <end position="91"/>
    </location>
</feature>
<accession>A0A919VJS8</accession>
<feature type="transmembrane region" description="Helical" evidence="2">
    <location>
        <begin position="511"/>
        <end position="531"/>
    </location>
</feature>
<dbReference type="Proteomes" id="UP000681340">
    <property type="component" value="Unassembled WGS sequence"/>
</dbReference>
<keyword evidence="2" id="KW-1133">Transmembrane helix</keyword>
<feature type="transmembrane region" description="Helical" evidence="2">
    <location>
        <begin position="179"/>
        <end position="201"/>
    </location>
</feature>
<name>A0A919VJS8_9ACTN</name>
<protein>
    <submittedName>
        <fullName evidence="3">Uncharacterized protein</fullName>
    </submittedName>
</protein>
<comment type="caution">
    <text evidence="3">The sequence shown here is derived from an EMBL/GenBank/DDBJ whole genome shotgun (WGS) entry which is preliminary data.</text>
</comment>
<feature type="transmembrane region" description="Helical" evidence="2">
    <location>
        <begin position="153"/>
        <end position="173"/>
    </location>
</feature>